<keyword evidence="5" id="KW-1185">Reference proteome</keyword>
<organism evidence="4 5">
    <name type="scientific">Asanoa iriomotensis</name>
    <dbReference type="NCBI Taxonomy" id="234613"/>
    <lineage>
        <taxon>Bacteria</taxon>
        <taxon>Bacillati</taxon>
        <taxon>Actinomycetota</taxon>
        <taxon>Actinomycetes</taxon>
        <taxon>Micromonosporales</taxon>
        <taxon>Micromonosporaceae</taxon>
        <taxon>Asanoa</taxon>
    </lineage>
</organism>
<feature type="domain" description="N-acetyltransferase" evidence="3">
    <location>
        <begin position="5"/>
        <end position="157"/>
    </location>
</feature>
<accession>A0ABQ4C4T6</accession>
<dbReference type="InterPro" id="IPR050832">
    <property type="entry name" value="Bact_Acetyltransf"/>
</dbReference>
<dbReference type="Pfam" id="PF00583">
    <property type="entry name" value="Acetyltransf_1"/>
    <property type="match status" value="1"/>
</dbReference>
<evidence type="ECO:0000313" key="4">
    <source>
        <dbReference type="EMBL" id="GIF57796.1"/>
    </source>
</evidence>
<name>A0ABQ4C4T6_9ACTN</name>
<keyword evidence="1" id="KW-0808">Transferase</keyword>
<dbReference type="PANTHER" id="PTHR43877">
    <property type="entry name" value="AMINOALKYLPHOSPHONATE N-ACETYLTRANSFERASE-RELATED-RELATED"/>
    <property type="match status" value="1"/>
</dbReference>
<dbReference type="InterPro" id="IPR000182">
    <property type="entry name" value="GNAT_dom"/>
</dbReference>
<reference evidence="4 5" key="1">
    <citation type="submission" date="2021-01" db="EMBL/GenBank/DDBJ databases">
        <title>Whole genome shotgun sequence of Asanoa iriomotensis NBRC 100142.</title>
        <authorList>
            <person name="Komaki H."/>
            <person name="Tamura T."/>
        </authorList>
    </citation>
    <scope>NUCLEOTIDE SEQUENCE [LARGE SCALE GENOMIC DNA]</scope>
    <source>
        <strain evidence="4 5">NBRC 100142</strain>
    </source>
</reference>
<dbReference type="Gene3D" id="3.40.630.30">
    <property type="match status" value="1"/>
</dbReference>
<protein>
    <submittedName>
        <fullName evidence="4">N-acetyltransferase</fullName>
    </submittedName>
</protein>
<dbReference type="PROSITE" id="PS51186">
    <property type="entry name" value="GNAT"/>
    <property type="match status" value="1"/>
</dbReference>
<dbReference type="Proteomes" id="UP000624325">
    <property type="component" value="Unassembled WGS sequence"/>
</dbReference>
<keyword evidence="2" id="KW-0012">Acyltransferase</keyword>
<evidence type="ECO:0000259" key="3">
    <source>
        <dbReference type="PROSITE" id="PS51186"/>
    </source>
</evidence>
<dbReference type="InterPro" id="IPR016181">
    <property type="entry name" value="Acyl_CoA_acyltransferase"/>
</dbReference>
<dbReference type="SUPFAM" id="SSF55729">
    <property type="entry name" value="Acyl-CoA N-acyltransferases (Nat)"/>
    <property type="match status" value="1"/>
</dbReference>
<dbReference type="EMBL" id="BONC01000026">
    <property type="protein sequence ID" value="GIF57796.1"/>
    <property type="molecule type" value="Genomic_DNA"/>
</dbReference>
<dbReference type="PANTHER" id="PTHR43877:SF2">
    <property type="entry name" value="AMINOALKYLPHOSPHONATE N-ACETYLTRANSFERASE-RELATED"/>
    <property type="match status" value="1"/>
</dbReference>
<proteinExistence type="predicted"/>
<evidence type="ECO:0000256" key="2">
    <source>
        <dbReference type="ARBA" id="ARBA00023315"/>
    </source>
</evidence>
<dbReference type="CDD" id="cd04301">
    <property type="entry name" value="NAT_SF"/>
    <property type="match status" value="1"/>
</dbReference>
<gene>
    <name evidence="4" type="ORF">Air01nite_38910</name>
</gene>
<evidence type="ECO:0000256" key="1">
    <source>
        <dbReference type="ARBA" id="ARBA00022679"/>
    </source>
</evidence>
<evidence type="ECO:0000313" key="5">
    <source>
        <dbReference type="Proteomes" id="UP000624325"/>
    </source>
</evidence>
<comment type="caution">
    <text evidence="4">The sequence shown here is derived from an EMBL/GenBank/DDBJ whole genome shotgun (WGS) entry which is preliminary data.</text>
</comment>
<sequence length="158" mass="17347">MLAGMEIRRATPGDAGEVLTLQRAAFLREAQRYDDPHLPMLTETLAEIEAVIAGPVTVLVGHQGGRLVAVGRGRLDDQGTCHIARLAVAPDLRGQGLGRRMLRAVETAHHEARRFELFTGAASHDNIRLYERNGYTEFDRRSLGRGPGLVYLAKPAVR</sequence>